<name>A0ABN2DR71_9ACTN</name>
<protein>
    <recommendedName>
        <fullName evidence="1">HTH marR-type domain-containing protein</fullName>
    </recommendedName>
</protein>
<dbReference type="Pfam" id="PF12802">
    <property type="entry name" value="MarR_2"/>
    <property type="match status" value="1"/>
</dbReference>
<dbReference type="Gene3D" id="1.10.10.10">
    <property type="entry name" value="Winged helix-like DNA-binding domain superfamily/Winged helix DNA-binding domain"/>
    <property type="match status" value="1"/>
</dbReference>
<dbReference type="InterPro" id="IPR039422">
    <property type="entry name" value="MarR/SlyA-like"/>
</dbReference>
<comment type="caution">
    <text evidence="2">The sequence shown here is derived from an EMBL/GenBank/DDBJ whole genome shotgun (WGS) entry which is preliminary data.</text>
</comment>
<dbReference type="EMBL" id="BAAAOS010000020">
    <property type="protein sequence ID" value="GAA1580944.1"/>
    <property type="molecule type" value="Genomic_DNA"/>
</dbReference>
<dbReference type="PANTHER" id="PTHR33164">
    <property type="entry name" value="TRANSCRIPTIONAL REGULATOR, MARR FAMILY"/>
    <property type="match status" value="1"/>
</dbReference>
<dbReference type="Proteomes" id="UP001500393">
    <property type="component" value="Unassembled WGS sequence"/>
</dbReference>
<dbReference type="InterPro" id="IPR000835">
    <property type="entry name" value="HTH_MarR-typ"/>
</dbReference>
<dbReference type="RefSeq" id="WP_344215714.1">
    <property type="nucleotide sequence ID" value="NZ_BAAAOS010000020.1"/>
</dbReference>
<accession>A0ABN2DR71</accession>
<dbReference type="PROSITE" id="PS50995">
    <property type="entry name" value="HTH_MARR_2"/>
    <property type="match status" value="1"/>
</dbReference>
<keyword evidence="3" id="KW-1185">Reference proteome</keyword>
<dbReference type="SUPFAM" id="SSF46785">
    <property type="entry name" value="Winged helix' DNA-binding domain"/>
    <property type="match status" value="1"/>
</dbReference>
<dbReference type="SMART" id="SM00347">
    <property type="entry name" value="HTH_MARR"/>
    <property type="match status" value="1"/>
</dbReference>
<organism evidence="2 3">
    <name type="scientific">Kribbella sancticallisti</name>
    <dbReference type="NCBI Taxonomy" id="460087"/>
    <lineage>
        <taxon>Bacteria</taxon>
        <taxon>Bacillati</taxon>
        <taxon>Actinomycetota</taxon>
        <taxon>Actinomycetes</taxon>
        <taxon>Propionibacteriales</taxon>
        <taxon>Kribbellaceae</taxon>
        <taxon>Kribbella</taxon>
    </lineage>
</organism>
<dbReference type="PANTHER" id="PTHR33164:SF43">
    <property type="entry name" value="HTH-TYPE TRANSCRIPTIONAL REPRESSOR YETL"/>
    <property type="match status" value="1"/>
</dbReference>
<reference evidence="2 3" key="1">
    <citation type="journal article" date="2019" name="Int. J. Syst. Evol. Microbiol.">
        <title>The Global Catalogue of Microorganisms (GCM) 10K type strain sequencing project: providing services to taxonomists for standard genome sequencing and annotation.</title>
        <authorList>
            <consortium name="The Broad Institute Genomics Platform"/>
            <consortium name="The Broad Institute Genome Sequencing Center for Infectious Disease"/>
            <person name="Wu L."/>
            <person name="Ma J."/>
        </authorList>
    </citation>
    <scope>NUCLEOTIDE SEQUENCE [LARGE SCALE GENOMIC DNA]</scope>
    <source>
        <strain evidence="2 3">JCM 14969</strain>
    </source>
</reference>
<evidence type="ECO:0000313" key="2">
    <source>
        <dbReference type="EMBL" id="GAA1580944.1"/>
    </source>
</evidence>
<gene>
    <name evidence="2" type="ORF">GCM10009789_38520</name>
</gene>
<evidence type="ECO:0000259" key="1">
    <source>
        <dbReference type="PROSITE" id="PS50995"/>
    </source>
</evidence>
<feature type="domain" description="HTH marR-type" evidence="1">
    <location>
        <begin position="14"/>
        <end position="148"/>
    </location>
</feature>
<proteinExistence type="predicted"/>
<dbReference type="InterPro" id="IPR036388">
    <property type="entry name" value="WH-like_DNA-bd_sf"/>
</dbReference>
<sequence length="152" mass="16692">MSGEQNRTVSGSEVNELQAGIVSFVREFGLHQAEMTPCGVPLSVSQAHALTEIGNAGSLTQSDLGAALRLSKSTVSRLVGQLLEHDWVQRDRGQPDDGRVVLLRLTESGTLLYGRLTQARRDRMFRLLERVPEAERQTVLHALKLLTEAACD</sequence>
<evidence type="ECO:0000313" key="3">
    <source>
        <dbReference type="Proteomes" id="UP001500393"/>
    </source>
</evidence>
<dbReference type="InterPro" id="IPR036390">
    <property type="entry name" value="WH_DNA-bd_sf"/>
</dbReference>